<dbReference type="Pfam" id="PF13350">
    <property type="entry name" value="Y_phosphatase3"/>
    <property type="match status" value="1"/>
</dbReference>
<evidence type="ECO:0000259" key="1">
    <source>
        <dbReference type="PROSITE" id="PS50056"/>
    </source>
</evidence>
<name>A0A6A5QXE6_AMPQU</name>
<reference evidence="2" key="1">
    <citation type="journal article" date="2020" name="Stud. Mycol.">
        <title>101 Dothideomycetes genomes: a test case for predicting lifestyles and emergence of pathogens.</title>
        <authorList>
            <person name="Haridas S."/>
            <person name="Albert R."/>
            <person name="Binder M."/>
            <person name="Bloem J."/>
            <person name="Labutti K."/>
            <person name="Salamov A."/>
            <person name="Andreopoulos B."/>
            <person name="Baker S."/>
            <person name="Barry K."/>
            <person name="Bills G."/>
            <person name="Bluhm B."/>
            <person name="Cannon C."/>
            <person name="Castanera R."/>
            <person name="Culley D."/>
            <person name="Daum C."/>
            <person name="Ezra D."/>
            <person name="Gonzalez J."/>
            <person name="Henrissat B."/>
            <person name="Kuo A."/>
            <person name="Liang C."/>
            <person name="Lipzen A."/>
            <person name="Lutzoni F."/>
            <person name="Magnuson J."/>
            <person name="Mondo S."/>
            <person name="Nolan M."/>
            <person name="Ohm R."/>
            <person name="Pangilinan J."/>
            <person name="Park H.-J."/>
            <person name="Ramirez L."/>
            <person name="Alfaro M."/>
            <person name="Sun H."/>
            <person name="Tritt A."/>
            <person name="Yoshinaga Y."/>
            <person name="Zwiers L.-H."/>
            <person name="Turgeon B."/>
            <person name="Goodwin S."/>
            <person name="Spatafora J."/>
            <person name="Crous P."/>
            <person name="Grigoriev I."/>
        </authorList>
    </citation>
    <scope>NUCLEOTIDE SEQUENCE</scope>
    <source>
        <strain evidence="2">HMLAC05119</strain>
    </source>
</reference>
<keyword evidence="3" id="KW-1185">Reference proteome</keyword>
<dbReference type="PANTHER" id="PTHR31126:SF10">
    <property type="entry name" value="PROTEIN PHOSPHATASE, PUTATIVE (AFU_ORTHOLOGUE AFUA_6G06650)-RELATED"/>
    <property type="match status" value="1"/>
</dbReference>
<dbReference type="InterPro" id="IPR016130">
    <property type="entry name" value="Tyr_Pase_AS"/>
</dbReference>
<dbReference type="AlphaFoldDB" id="A0A6A5QXE6"/>
<sequence>MLQPASSSRELLRTVVECVTLDCFNDYCAIQLGTEDAVESNKNFDRKVSQTWFSLVLDNTVSGNTVRILARLSTILFAFPARPDSRKRQKSSLQPPVMVDTLQSPLKSVLNFRDAGEFANRAMGMKRVKTGLLFRSARLDEASFQDRQRLVKDYGIRSVIDLRTKTEHMEQAQKRDANIKASAAIPHTNDQVAQPLKISDMAYHKINFNGSSFSRMLMSKLSWFEFFRLVFLMLCGQRLDAIKIIAPHMEDMGLVGLAKSSLDVCKSEVKQVFDVLADQQSWPVLVHCTQGKDRTGLIVMLLLFLLGVDEAAIDEDYRLSESELAPEREERLKEMQSIGLSEQFAVCPVGVVSTVHSHIKEKYGTTEKYLEYTGVSKEAIETVKWILTAENL</sequence>
<accession>A0A6A5QXE6</accession>
<dbReference type="Proteomes" id="UP000800096">
    <property type="component" value="Unassembled WGS sequence"/>
</dbReference>
<organism evidence="2 3">
    <name type="scientific">Ampelomyces quisqualis</name>
    <name type="common">Powdery mildew agent</name>
    <dbReference type="NCBI Taxonomy" id="50730"/>
    <lineage>
        <taxon>Eukaryota</taxon>
        <taxon>Fungi</taxon>
        <taxon>Dikarya</taxon>
        <taxon>Ascomycota</taxon>
        <taxon>Pezizomycotina</taxon>
        <taxon>Dothideomycetes</taxon>
        <taxon>Pleosporomycetidae</taxon>
        <taxon>Pleosporales</taxon>
        <taxon>Pleosporineae</taxon>
        <taxon>Phaeosphaeriaceae</taxon>
        <taxon>Ampelomyces</taxon>
    </lineage>
</organism>
<evidence type="ECO:0000313" key="2">
    <source>
        <dbReference type="EMBL" id="KAF1920102.1"/>
    </source>
</evidence>
<gene>
    <name evidence="2" type="ORF">BDU57DRAFT_508217</name>
</gene>
<dbReference type="SUPFAM" id="SSF52799">
    <property type="entry name" value="(Phosphotyrosine protein) phosphatases II"/>
    <property type="match status" value="1"/>
</dbReference>
<dbReference type="PROSITE" id="PS50056">
    <property type="entry name" value="TYR_PHOSPHATASE_2"/>
    <property type="match status" value="1"/>
</dbReference>
<dbReference type="EMBL" id="ML979132">
    <property type="protein sequence ID" value="KAF1920102.1"/>
    <property type="molecule type" value="Genomic_DNA"/>
</dbReference>
<feature type="domain" description="Tyrosine specific protein phosphatases" evidence="1">
    <location>
        <begin position="269"/>
        <end position="332"/>
    </location>
</feature>
<protein>
    <submittedName>
        <fullName evidence="2">Protein-tyrosine phosphatase-like protein</fullName>
    </submittedName>
</protein>
<proteinExistence type="predicted"/>
<dbReference type="PANTHER" id="PTHR31126">
    <property type="entry name" value="TYROSINE-PROTEIN PHOSPHATASE"/>
    <property type="match status" value="1"/>
</dbReference>
<dbReference type="Gene3D" id="3.90.190.10">
    <property type="entry name" value="Protein tyrosine phosphatase superfamily"/>
    <property type="match status" value="1"/>
</dbReference>
<evidence type="ECO:0000313" key="3">
    <source>
        <dbReference type="Proteomes" id="UP000800096"/>
    </source>
</evidence>
<dbReference type="InterPro" id="IPR026893">
    <property type="entry name" value="Tyr/Ser_Pase_IphP-type"/>
</dbReference>
<dbReference type="InterPro" id="IPR000387">
    <property type="entry name" value="Tyr_Pase_dom"/>
</dbReference>
<dbReference type="OrthoDB" id="9988524at2759"/>
<dbReference type="InterPro" id="IPR029021">
    <property type="entry name" value="Prot-tyrosine_phosphatase-like"/>
</dbReference>
<dbReference type="GO" id="GO:0004721">
    <property type="term" value="F:phosphoprotein phosphatase activity"/>
    <property type="evidence" value="ECO:0007669"/>
    <property type="project" value="InterPro"/>
</dbReference>
<dbReference type="PROSITE" id="PS00383">
    <property type="entry name" value="TYR_PHOSPHATASE_1"/>
    <property type="match status" value="1"/>
</dbReference>